<dbReference type="SMART" id="SM00530">
    <property type="entry name" value="HTH_XRE"/>
    <property type="match status" value="1"/>
</dbReference>
<dbReference type="InterPro" id="IPR001387">
    <property type="entry name" value="Cro/C1-type_HTH"/>
</dbReference>
<dbReference type="SUPFAM" id="SSF47413">
    <property type="entry name" value="lambda repressor-like DNA-binding domains"/>
    <property type="match status" value="1"/>
</dbReference>
<dbReference type="EMBL" id="MFNE01000053">
    <property type="protein sequence ID" value="OGG93091.1"/>
    <property type="molecule type" value="Genomic_DNA"/>
</dbReference>
<dbReference type="Proteomes" id="UP000178449">
    <property type="component" value="Unassembled WGS sequence"/>
</dbReference>
<reference evidence="2 3" key="1">
    <citation type="journal article" date="2016" name="Nat. Commun.">
        <title>Thousands of microbial genomes shed light on interconnected biogeochemical processes in an aquifer system.</title>
        <authorList>
            <person name="Anantharaman K."/>
            <person name="Brown C.T."/>
            <person name="Hug L.A."/>
            <person name="Sharon I."/>
            <person name="Castelle C.J."/>
            <person name="Probst A.J."/>
            <person name="Thomas B.C."/>
            <person name="Singh A."/>
            <person name="Wilkins M.J."/>
            <person name="Karaoz U."/>
            <person name="Brodie E.L."/>
            <person name="Williams K.H."/>
            <person name="Hubbard S.S."/>
            <person name="Banfield J.F."/>
        </authorList>
    </citation>
    <scope>NUCLEOTIDE SEQUENCE [LARGE SCALE GENOMIC DNA]</scope>
</reference>
<dbReference type="PROSITE" id="PS50943">
    <property type="entry name" value="HTH_CROC1"/>
    <property type="match status" value="1"/>
</dbReference>
<protein>
    <recommendedName>
        <fullName evidence="1">HTH cro/C1-type domain-containing protein</fullName>
    </recommendedName>
</protein>
<gene>
    <name evidence="2" type="ORF">A2527_14285</name>
</gene>
<dbReference type="CDD" id="cd00093">
    <property type="entry name" value="HTH_XRE"/>
    <property type="match status" value="1"/>
</dbReference>
<evidence type="ECO:0000259" key="1">
    <source>
        <dbReference type="PROSITE" id="PS50943"/>
    </source>
</evidence>
<feature type="domain" description="HTH cro/C1-type" evidence="1">
    <location>
        <begin position="8"/>
        <end position="54"/>
    </location>
</feature>
<proteinExistence type="predicted"/>
<dbReference type="Pfam" id="PF01381">
    <property type="entry name" value="HTH_3"/>
    <property type="match status" value="1"/>
</dbReference>
<comment type="caution">
    <text evidence="2">The sequence shown here is derived from an EMBL/GenBank/DDBJ whole genome shotgun (WGS) entry which is preliminary data.</text>
</comment>
<sequence>MADISEAIRLYREKKGWSQAKMAEVCGINAVQLRKYESGTNRPGATVMSRIVAACPDFDLEQALAGKPLWGYHRQPKGESKERTFDCAICTQCDWGATISLVVEAGQEVNFCPVCGSKAISQCPDCGHPFSFGVEVFCSQCGVRLRPGPDQAGELKPPSLKKPGKS</sequence>
<dbReference type="AlphaFoldDB" id="A0A1F6G4R6"/>
<evidence type="ECO:0000313" key="2">
    <source>
        <dbReference type="EMBL" id="OGG93091.1"/>
    </source>
</evidence>
<dbReference type="InterPro" id="IPR010982">
    <property type="entry name" value="Lambda_DNA-bd_dom_sf"/>
</dbReference>
<dbReference type="GO" id="GO:0003677">
    <property type="term" value="F:DNA binding"/>
    <property type="evidence" value="ECO:0007669"/>
    <property type="project" value="InterPro"/>
</dbReference>
<dbReference type="Gene3D" id="1.10.260.40">
    <property type="entry name" value="lambda repressor-like DNA-binding domains"/>
    <property type="match status" value="1"/>
</dbReference>
<evidence type="ECO:0000313" key="3">
    <source>
        <dbReference type="Proteomes" id="UP000178449"/>
    </source>
</evidence>
<accession>A0A1F6G4R6</accession>
<dbReference type="STRING" id="1817772.A2527_14285"/>
<name>A0A1F6G4R6_9PROT</name>
<organism evidence="2 3">
    <name type="scientific">Candidatus Lambdaproteobacteria bacterium RIFOXYD2_FULL_50_16</name>
    <dbReference type="NCBI Taxonomy" id="1817772"/>
    <lineage>
        <taxon>Bacteria</taxon>
        <taxon>Pseudomonadati</taxon>
        <taxon>Pseudomonadota</taxon>
        <taxon>Candidatus Lambdaproteobacteria</taxon>
    </lineage>
</organism>